<dbReference type="InterPro" id="IPR013783">
    <property type="entry name" value="Ig-like_fold"/>
</dbReference>
<evidence type="ECO:0000313" key="3">
    <source>
        <dbReference type="EMBL" id="KAF6724006.1"/>
    </source>
</evidence>
<feature type="domain" description="Ig-like" evidence="2">
    <location>
        <begin position="264"/>
        <end position="341"/>
    </location>
</feature>
<dbReference type="PANTHER" id="PTHR46484:SF8">
    <property type="entry name" value="B-CELL RECEPTOR CD22-LIKE-RELATED"/>
    <property type="match status" value="1"/>
</dbReference>
<evidence type="ECO:0000313" key="4">
    <source>
        <dbReference type="Proteomes" id="UP000646548"/>
    </source>
</evidence>
<sequence length="456" mass="51379">MKDECRSLMAALSVNVLTVYMFLSVFFLPGVWAECSKPSFLHMSAPKQLEALSGSCLIIPCSFDTTPGNGEKFDNSRETFGVWIKNNTQLFENPNNVIFNSSKKENIYPMKIIGNLRQKNCTTLFSNLTTKHTERYYFRIEDGEFKVVDRCNFIEINIQDSPQSPSIEIPAVLKEKTSVSITCSAPTPCPHSPPELTWNLQADSQRQTETNTDGSFTTKIQKTITLSDTHDGFTIRCSARYPVNEGPPKTAETLKTLNMLLRTPSVSISPSASVSVGIWVKMTCSSRAKPAVINFIWFRSSKDGDQKVAEGESYSLNATEGGAYYCVATNDLGNQTSPKIDLIVGDNLYLTYFIIGGVAVTIILISFVICIWRFRKNQKQQQQQPTSELELQSPAPKTEDDLHYGEVNFKRELRILQPLHRTEVSIRKRCTQRSKCLKEETVPLRLLTKQKMSMLK</sequence>
<dbReference type="EMBL" id="WKFB01000407">
    <property type="protein sequence ID" value="KAF6724006.1"/>
    <property type="molecule type" value="Genomic_DNA"/>
</dbReference>
<feature type="transmembrane region" description="Helical" evidence="1">
    <location>
        <begin position="12"/>
        <end position="32"/>
    </location>
</feature>
<dbReference type="InterPro" id="IPR007110">
    <property type="entry name" value="Ig-like_dom"/>
</dbReference>
<gene>
    <name evidence="3" type="ORF">FQA47_004164</name>
</gene>
<accession>A0A834F7T0</accession>
<dbReference type="AlphaFoldDB" id="A0A834F7T0"/>
<dbReference type="PANTHER" id="PTHR46484">
    <property type="entry name" value="SI:CH211-171H4.5-RELATED"/>
    <property type="match status" value="1"/>
</dbReference>
<comment type="caution">
    <text evidence="3">The sequence shown here is derived from an EMBL/GenBank/DDBJ whole genome shotgun (WGS) entry which is preliminary data.</text>
</comment>
<name>A0A834F7T0_ORYME</name>
<organism evidence="3 4">
    <name type="scientific">Oryzias melastigma</name>
    <name type="common">Marine medaka</name>
    <dbReference type="NCBI Taxonomy" id="30732"/>
    <lineage>
        <taxon>Eukaryota</taxon>
        <taxon>Metazoa</taxon>
        <taxon>Chordata</taxon>
        <taxon>Craniata</taxon>
        <taxon>Vertebrata</taxon>
        <taxon>Euteleostomi</taxon>
        <taxon>Actinopterygii</taxon>
        <taxon>Neopterygii</taxon>
        <taxon>Teleostei</taxon>
        <taxon>Neoteleostei</taxon>
        <taxon>Acanthomorphata</taxon>
        <taxon>Ovalentaria</taxon>
        <taxon>Atherinomorphae</taxon>
        <taxon>Beloniformes</taxon>
        <taxon>Adrianichthyidae</taxon>
        <taxon>Oryziinae</taxon>
        <taxon>Oryzias</taxon>
    </lineage>
</organism>
<feature type="transmembrane region" description="Helical" evidence="1">
    <location>
        <begin position="349"/>
        <end position="372"/>
    </location>
</feature>
<evidence type="ECO:0000256" key="1">
    <source>
        <dbReference type="SAM" id="Phobius"/>
    </source>
</evidence>
<proteinExistence type="predicted"/>
<dbReference type="PROSITE" id="PS50835">
    <property type="entry name" value="IG_LIKE"/>
    <property type="match status" value="2"/>
</dbReference>
<feature type="domain" description="Ig-like" evidence="2">
    <location>
        <begin position="165"/>
        <end position="255"/>
    </location>
</feature>
<dbReference type="Proteomes" id="UP000646548">
    <property type="component" value="Unassembled WGS sequence"/>
</dbReference>
<keyword evidence="1" id="KW-0812">Transmembrane</keyword>
<protein>
    <submittedName>
        <fullName evidence="3">Myelin-associated glycoprotein</fullName>
    </submittedName>
</protein>
<dbReference type="InterPro" id="IPR036179">
    <property type="entry name" value="Ig-like_dom_sf"/>
</dbReference>
<keyword evidence="1" id="KW-1133">Transmembrane helix</keyword>
<dbReference type="SUPFAM" id="SSF48726">
    <property type="entry name" value="Immunoglobulin"/>
    <property type="match status" value="2"/>
</dbReference>
<keyword evidence="1" id="KW-0472">Membrane</keyword>
<dbReference type="Gene3D" id="2.60.40.10">
    <property type="entry name" value="Immunoglobulins"/>
    <property type="match status" value="3"/>
</dbReference>
<evidence type="ECO:0000259" key="2">
    <source>
        <dbReference type="PROSITE" id="PS50835"/>
    </source>
</evidence>
<reference evidence="3" key="1">
    <citation type="journal article" name="BMC Genomics">
        <title>Long-read sequencing and de novo genome assembly of marine medaka (Oryzias melastigma).</title>
        <authorList>
            <person name="Liang P."/>
            <person name="Saqib H.S.A."/>
            <person name="Ni X."/>
            <person name="Shen Y."/>
        </authorList>
    </citation>
    <scope>NUCLEOTIDE SEQUENCE</scope>
    <source>
        <strain evidence="3">Bigg-433</strain>
    </source>
</reference>